<dbReference type="InterPro" id="IPR009057">
    <property type="entry name" value="Homeodomain-like_sf"/>
</dbReference>
<evidence type="ECO:0000259" key="5">
    <source>
        <dbReference type="PROSITE" id="PS01124"/>
    </source>
</evidence>
<dbReference type="InterPro" id="IPR018062">
    <property type="entry name" value="HTH_AraC-typ_CS"/>
</dbReference>
<dbReference type="Pfam" id="PF12833">
    <property type="entry name" value="HTH_18"/>
    <property type="match status" value="1"/>
</dbReference>
<evidence type="ECO:0000256" key="4">
    <source>
        <dbReference type="SAM" id="MobiDB-lite"/>
    </source>
</evidence>
<feature type="region of interest" description="Disordered" evidence="4">
    <location>
        <begin position="1"/>
        <end position="22"/>
    </location>
</feature>
<keyword evidence="2" id="KW-0238">DNA-binding</keyword>
<dbReference type="SUPFAM" id="SSF46689">
    <property type="entry name" value="Homeodomain-like"/>
    <property type="match status" value="2"/>
</dbReference>
<organism evidence="6 7">
    <name type="scientific">Marichromatium gracile</name>
    <name type="common">Chromatium gracile</name>
    <dbReference type="NCBI Taxonomy" id="1048"/>
    <lineage>
        <taxon>Bacteria</taxon>
        <taxon>Pseudomonadati</taxon>
        <taxon>Pseudomonadota</taxon>
        <taxon>Gammaproteobacteria</taxon>
        <taxon>Chromatiales</taxon>
        <taxon>Chromatiaceae</taxon>
        <taxon>Marichromatium</taxon>
    </lineage>
</organism>
<keyword evidence="3" id="KW-0804">Transcription</keyword>
<evidence type="ECO:0000313" key="7">
    <source>
        <dbReference type="Proteomes" id="UP000295247"/>
    </source>
</evidence>
<name>A0A4R4A7S8_MARGR</name>
<reference evidence="6 7" key="1">
    <citation type="submission" date="2019-03" db="EMBL/GenBank/DDBJ databases">
        <title>Genomic Encyclopedia of Type Strains, Phase IV (KMG-IV): sequencing the most valuable type-strain genomes for metagenomic binning, comparative biology and taxonomic classification.</title>
        <authorList>
            <person name="Goeker M."/>
        </authorList>
    </citation>
    <scope>NUCLEOTIDE SEQUENCE [LARGE SCALE GENOMIC DNA]</scope>
    <source>
        <strain evidence="6 7">DSM 203</strain>
    </source>
</reference>
<dbReference type="InterPro" id="IPR053142">
    <property type="entry name" value="PchR_regulatory_protein"/>
</dbReference>
<dbReference type="SMART" id="SM00342">
    <property type="entry name" value="HTH_ARAC"/>
    <property type="match status" value="1"/>
</dbReference>
<comment type="caution">
    <text evidence="6">The sequence shown here is derived from an EMBL/GenBank/DDBJ whole genome shotgun (WGS) entry which is preliminary data.</text>
</comment>
<dbReference type="RefSeq" id="WP_123140925.1">
    <property type="nucleotide sequence ID" value="NZ_JAKEDQ010000025.1"/>
</dbReference>
<dbReference type="Proteomes" id="UP000295247">
    <property type="component" value="Unassembled WGS sequence"/>
</dbReference>
<feature type="domain" description="HTH araC/xylS-type" evidence="5">
    <location>
        <begin position="202"/>
        <end position="298"/>
    </location>
</feature>
<evidence type="ECO:0000313" key="6">
    <source>
        <dbReference type="EMBL" id="TCW34911.1"/>
    </source>
</evidence>
<evidence type="ECO:0000256" key="2">
    <source>
        <dbReference type="ARBA" id="ARBA00023125"/>
    </source>
</evidence>
<dbReference type="PROSITE" id="PS00041">
    <property type="entry name" value="HTH_ARAC_FAMILY_1"/>
    <property type="match status" value="1"/>
</dbReference>
<dbReference type="InterPro" id="IPR018060">
    <property type="entry name" value="HTH_AraC"/>
</dbReference>
<dbReference type="GO" id="GO:0003700">
    <property type="term" value="F:DNA-binding transcription factor activity"/>
    <property type="evidence" value="ECO:0007669"/>
    <property type="project" value="InterPro"/>
</dbReference>
<feature type="compositionally biased region" description="Polar residues" evidence="4">
    <location>
        <begin position="1"/>
        <end position="10"/>
    </location>
</feature>
<sequence length="306" mass="33836">MSCLQESSSAAGHRLPRPAPRVHEALPGVQGWSIEVCPGMTAALYSGNGQRETQAVVVNTSHQVHFTCLLREASQARVRDRVFCPKVGEGCIGYAPDERFAVRYGAQYQQIDLALSPELLGELVGEDFGQVSEAIAQGFLMRASRPGNRTIAAATRLAQRIQQPEPLLLHAAALEYLGWLLHGLTPDERDPRTPLRERRCLLAARERLLSNLSEPPTIAELAQDTGLNQLKLKQGFKALFGTSIYALFQQHRMDRARQLLRQHSVTETALMLGYSNISHFSAAFRKQFGVLPSETRKHYLGNAGAD</sequence>
<protein>
    <submittedName>
        <fullName evidence="6">AraC family transcriptional regulator</fullName>
    </submittedName>
</protein>
<dbReference type="PANTHER" id="PTHR47893:SF1">
    <property type="entry name" value="REGULATORY PROTEIN PCHR"/>
    <property type="match status" value="1"/>
</dbReference>
<dbReference type="PRINTS" id="PR00032">
    <property type="entry name" value="HTHARAC"/>
</dbReference>
<dbReference type="AlphaFoldDB" id="A0A4R4A7S8"/>
<dbReference type="PANTHER" id="PTHR47893">
    <property type="entry name" value="REGULATORY PROTEIN PCHR"/>
    <property type="match status" value="1"/>
</dbReference>
<accession>A0A4R4A7S8</accession>
<dbReference type="InterPro" id="IPR020449">
    <property type="entry name" value="Tscrpt_reg_AraC-type_HTH"/>
</dbReference>
<dbReference type="PROSITE" id="PS01124">
    <property type="entry name" value="HTH_ARAC_FAMILY_2"/>
    <property type="match status" value="1"/>
</dbReference>
<dbReference type="Gene3D" id="1.10.10.60">
    <property type="entry name" value="Homeodomain-like"/>
    <property type="match status" value="2"/>
</dbReference>
<keyword evidence="1" id="KW-0805">Transcription regulation</keyword>
<gene>
    <name evidence="6" type="ORF">EDC29_10872</name>
</gene>
<evidence type="ECO:0000256" key="3">
    <source>
        <dbReference type="ARBA" id="ARBA00023163"/>
    </source>
</evidence>
<dbReference type="EMBL" id="SMDC01000008">
    <property type="protein sequence ID" value="TCW34911.1"/>
    <property type="molecule type" value="Genomic_DNA"/>
</dbReference>
<evidence type="ECO:0000256" key="1">
    <source>
        <dbReference type="ARBA" id="ARBA00023015"/>
    </source>
</evidence>
<proteinExistence type="predicted"/>
<dbReference type="GO" id="GO:0043565">
    <property type="term" value="F:sequence-specific DNA binding"/>
    <property type="evidence" value="ECO:0007669"/>
    <property type="project" value="InterPro"/>
</dbReference>